<name>A0ABS6TGG1_9ENTE</name>
<dbReference type="GO" id="GO:0003677">
    <property type="term" value="F:DNA binding"/>
    <property type="evidence" value="ECO:0007669"/>
    <property type="project" value="UniProtKB-KW"/>
</dbReference>
<evidence type="ECO:0000259" key="4">
    <source>
        <dbReference type="PROSITE" id="PS51000"/>
    </source>
</evidence>
<feature type="domain" description="HTH deoR-type" evidence="4">
    <location>
        <begin position="5"/>
        <end position="60"/>
    </location>
</feature>
<comment type="caution">
    <text evidence="5">The sequence shown here is derived from an EMBL/GenBank/DDBJ whole genome shotgun (WGS) entry which is preliminary data.</text>
</comment>
<evidence type="ECO:0000313" key="5">
    <source>
        <dbReference type="EMBL" id="MBV7391899.1"/>
    </source>
</evidence>
<dbReference type="SMART" id="SM00420">
    <property type="entry name" value="HTH_DEOR"/>
    <property type="match status" value="1"/>
</dbReference>
<evidence type="ECO:0000256" key="3">
    <source>
        <dbReference type="ARBA" id="ARBA00023163"/>
    </source>
</evidence>
<dbReference type="InterPro" id="IPR014036">
    <property type="entry name" value="DeoR-like_C"/>
</dbReference>
<dbReference type="PANTHER" id="PTHR30363:SF44">
    <property type="entry name" value="AGA OPERON TRANSCRIPTIONAL REPRESSOR-RELATED"/>
    <property type="match status" value="1"/>
</dbReference>
<dbReference type="SMART" id="SM01134">
    <property type="entry name" value="DeoRC"/>
    <property type="match status" value="1"/>
</dbReference>
<evidence type="ECO:0000256" key="1">
    <source>
        <dbReference type="ARBA" id="ARBA00023015"/>
    </source>
</evidence>
<accession>A0ABS6TGG1</accession>
<keyword evidence="3" id="KW-0804">Transcription</keyword>
<dbReference type="RefSeq" id="WP_218327106.1">
    <property type="nucleotide sequence ID" value="NZ_JAHUZB010000006.1"/>
</dbReference>
<proteinExistence type="predicted"/>
<evidence type="ECO:0000256" key="2">
    <source>
        <dbReference type="ARBA" id="ARBA00023125"/>
    </source>
</evidence>
<dbReference type="PROSITE" id="PS00894">
    <property type="entry name" value="HTH_DEOR_1"/>
    <property type="match status" value="1"/>
</dbReference>
<protein>
    <submittedName>
        <fullName evidence="5">DeoR/GlpR family DNA-binding transcription regulator</fullName>
    </submittedName>
</protein>
<dbReference type="Pfam" id="PF00455">
    <property type="entry name" value="DeoRC"/>
    <property type="match status" value="1"/>
</dbReference>
<organism evidence="5 6">
    <name type="scientific">Enterococcus alishanensis</name>
    <dbReference type="NCBI Taxonomy" id="1303817"/>
    <lineage>
        <taxon>Bacteria</taxon>
        <taxon>Bacillati</taxon>
        <taxon>Bacillota</taxon>
        <taxon>Bacilli</taxon>
        <taxon>Lactobacillales</taxon>
        <taxon>Enterococcaceae</taxon>
        <taxon>Enterococcus</taxon>
    </lineage>
</organism>
<dbReference type="InterPro" id="IPR050313">
    <property type="entry name" value="Carb_Metab_HTH_regulators"/>
</dbReference>
<dbReference type="EMBL" id="JAHUZB010000006">
    <property type="protein sequence ID" value="MBV7391899.1"/>
    <property type="molecule type" value="Genomic_DNA"/>
</dbReference>
<dbReference type="InterPro" id="IPR018356">
    <property type="entry name" value="Tscrpt_reg_HTH_DeoR_CS"/>
</dbReference>
<evidence type="ECO:0000313" key="6">
    <source>
        <dbReference type="Proteomes" id="UP000774130"/>
    </source>
</evidence>
<dbReference type="PROSITE" id="PS51000">
    <property type="entry name" value="HTH_DEOR_2"/>
    <property type="match status" value="1"/>
</dbReference>
<dbReference type="InterPro" id="IPR001034">
    <property type="entry name" value="DeoR_HTH"/>
</dbReference>
<dbReference type="Proteomes" id="UP000774130">
    <property type="component" value="Unassembled WGS sequence"/>
</dbReference>
<keyword evidence="1" id="KW-0805">Transcription regulation</keyword>
<keyword evidence="6" id="KW-1185">Reference proteome</keyword>
<dbReference type="Pfam" id="PF08220">
    <property type="entry name" value="HTH_DeoR"/>
    <property type="match status" value="1"/>
</dbReference>
<sequence>MKLTSEERKNKILHEVITKGEISINQLADELGVTTETIRKDVSFLDEKNLIEKKHGLVTKVNTFFENEFSVKENTQLPEKIKVAEMALNFIPENAAILLDTSTTVLQLAKLLVMRDDLTIVTNSLQISQVLANSDNQILLTGGLYRKKSNSYVGDWAIQAIKEMNLDVAFLGCDGFSATGPTIRSYQELEIKKIMVEQSKKNIVLADSAKLKNTGLYSYVDYQNLDVVIVERNLTEVERQAFPEELFFYTN</sequence>
<keyword evidence="2 5" id="KW-0238">DNA-binding</keyword>
<reference evidence="5 6" key="1">
    <citation type="submission" date="2021-06" db="EMBL/GenBank/DDBJ databases">
        <title>Enterococcus alishanensis sp. nov., a novel lactic acid bacterium isolated from fresh coffee beans.</title>
        <authorList>
            <person name="Chen Y.-S."/>
        </authorList>
    </citation>
    <scope>NUCLEOTIDE SEQUENCE [LARGE SCALE GENOMIC DNA]</scope>
    <source>
        <strain evidence="5 6">ALS3</strain>
    </source>
</reference>
<gene>
    <name evidence="5" type="ORF">KUA55_14515</name>
</gene>
<dbReference type="PANTHER" id="PTHR30363">
    <property type="entry name" value="HTH-TYPE TRANSCRIPTIONAL REGULATOR SRLR-RELATED"/>
    <property type="match status" value="1"/>
</dbReference>